<comment type="caution">
    <text evidence="3">The sequence shown here is derived from an EMBL/GenBank/DDBJ whole genome shotgun (WGS) entry which is preliminary data.</text>
</comment>
<name>A0A9W6DFC2_9FIRM</name>
<dbReference type="Proteomes" id="UP001144256">
    <property type="component" value="Unassembled WGS sequence"/>
</dbReference>
<dbReference type="Gene3D" id="3.40.190.10">
    <property type="entry name" value="Periplasmic binding protein-like II"/>
    <property type="match status" value="2"/>
</dbReference>
<accession>A0A9W6DFC2</accession>
<dbReference type="RefSeq" id="WP_281817737.1">
    <property type="nucleotide sequence ID" value="NZ_BRLB01000013.1"/>
</dbReference>
<dbReference type="Pfam" id="PF13343">
    <property type="entry name" value="SBP_bac_6"/>
    <property type="match status" value="1"/>
</dbReference>
<protein>
    <submittedName>
        <fullName evidence="3">2-aminoethylphosphonate ABC transporter substrate-binding protein</fullName>
    </submittedName>
</protein>
<proteinExistence type="predicted"/>
<gene>
    <name evidence="3" type="ORF">SH1V18_35460</name>
</gene>
<dbReference type="GO" id="GO:0030976">
    <property type="term" value="F:thiamine pyrophosphate binding"/>
    <property type="evidence" value="ECO:0007669"/>
    <property type="project" value="TreeGrafter"/>
</dbReference>
<dbReference type="GO" id="GO:0030288">
    <property type="term" value="C:outer membrane-bounded periplasmic space"/>
    <property type="evidence" value="ECO:0007669"/>
    <property type="project" value="TreeGrafter"/>
</dbReference>
<dbReference type="PROSITE" id="PS51257">
    <property type="entry name" value="PROKAR_LIPOPROTEIN"/>
    <property type="match status" value="1"/>
</dbReference>
<dbReference type="SUPFAM" id="SSF53850">
    <property type="entry name" value="Periplasmic binding protein-like II"/>
    <property type="match status" value="1"/>
</dbReference>
<evidence type="ECO:0000313" key="3">
    <source>
        <dbReference type="EMBL" id="GKX31066.1"/>
    </source>
</evidence>
<evidence type="ECO:0000256" key="2">
    <source>
        <dbReference type="SAM" id="SignalP"/>
    </source>
</evidence>
<organism evidence="3 4">
    <name type="scientific">Vallitalea longa</name>
    <dbReference type="NCBI Taxonomy" id="2936439"/>
    <lineage>
        <taxon>Bacteria</taxon>
        <taxon>Bacillati</taxon>
        <taxon>Bacillota</taxon>
        <taxon>Clostridia</taxon>
        <taxon>Lachnospirales</taxon>
        <taxon>Vallitaleaceae</taxon>
        <taxon>Vallitalea</taxon>
    </lineage>
</organism>
<feature type="chain" id="PRO_5040874741" evidence="2">
    <location>
        <begin position="27"/>
        <end position="353"/>
    </location>
</feature>
<feature type="signal peptide" evidence="2">
    <location>
        <begin position="1"/>
        <end position="26"/>
    </location>
</feature>
<keyword evidence="1 2" id="KW-0732">Signal</keyword>
<evidence type="ECO:0000313" key="4">
    <source>
        <dbReference type="Proteomes" id="UP001144256"/>
    </source>
</evidence>
<dbReference type="GO" id="GO:0030975">
    <property type="term" value="F:thiamine binding"/>
    <property type="evidence" value="ECO:0007669"/>
    <property type="project" value="TreeGrafter"/>
</dbReference>
<dbReference type="InterPro" id="IPR026045">
    <property type="entry name" value="Ferric-bd"/>
</dbReference>
<dbReference type="PANTHER" id="PTHR30006">
    <property type="entry name" value="THIAMINE-BINDING PERIPLASMIC PROTEIN-RELATED"/>
    <property type="match status" value="1"/>
</dbReference>
<reference evidence="3" key="1">
    <citation type="submission" date="2022-06" db="EMBL/GenBank/DDBJ databases">
        <title>Vallitalea longa sp. nov., an anaerobic bacterium isolated from marine sediment.</title>
        <authorList>
            <person name="Hirano S."/>
            <person name="Terahara T."/>
            <person name="Mori K."/>
            <person name="Hamada M."/>
            <person name="Matsumoto R."/>
            <person name="Kobayashi T."/>
        </authorList>
    </citation>
    <scope>NUCLEOTIDE SEQUENCE</scope>
    <source>
        <strain evidence="3">SH18-1</strain>
    </source>
</reference>
<dbReference type="PIRSF" id="PIRSF002825">
    <property type="entry name" value="CfbpA"/>
    <property type="match status" value="1"/>
</dbReference>
<dbReference type="EMBL" id="BRLB01000013">
    <property type="protein sequence ID" value="GKX31066.1"/>
    <property type="molecule type" value="Genomic_DNA"/>
</dbReference>
<keyword evidence="4" id="KW-1185">Reference proteome</keyword>
<sequence length="353" mass="39708">MKSKINIIISCMLAISLMLVGCAKDADENEVTDKGNYHGKEGKITIYLSGPEQMLNKLESEFENENGDVLDLVILGCGPLRQKVWTEKQAGQIQADVVWGSDPLLYHALQKEGDLDKYTPEEYDKVKDEYKVGDNYYTIVNERYAIIAYNNEKLKDDNVPASFEDLKKETYKGTVVMANANYSSTALAITSGLYQMSDNNWDYIKALKENKLFFAKSNGQVPSKIQEGEFDVGIAPHDSILRLQTKAKKEGYKMPVDICWPEEGALKIQRPVAIIKDDSRPSANKEIAEKFVDFLISKKAQNITVGMGFISVREDLSLPKGIPTNINTRDIDWGYAYENESLLRDGVKEIMGQ</sequence>
<evidence type="ECO:0000256" key="1">
    <source>
        <dbReference type="ARBA" id="ARBA00022729"/>
    </source>
</evidence>
<dbReference type="GO" id="GO:0015888">
    <property type="term" value="P:thiamine transport"/>
    <property type="evidence" value="ECO:0007669"/>
    <property type="project" value="TreeGrafter"/>
</dbReference>
<dbReference type="AlphaFoldDB" id="A0A9W6DFC2"/>
<dbReference type="PANTHER" id="PTHR30006:SF2">
    <property type="entry name" value="ABC TRANSPORTER SUBSTRATE-BINDING PROTEIN"/>
    <property type="match status" value="1"/>
</dbReference>